<feature type="compositionally biased region" description="Basic and acidic residues" evidence="1">
    <location>
        <begin position="360"/>
        <end position="375"/>
    </location>
</feature>
<name>A0A2N0NS66_9GLOM</name>
<dbReference type="VEuPathDB" id="FungiDB:RhiirA1_449420"/>
<feature type="region of interest" description="Disordered" evidence="1">
    <location>
        <begin position="360"/>
        <end position="400"/>
    </location>
</feature>
<dbReference type="Proteomes" id="UP000232722">
    <property type="component" value="Unassembled WGS sequence"/>
</dbReference>
<reference evidence="2 3" key="1">
    <citation type="submission" date="2016-04" db="EMBL/GenBank/DDBJ databases">
        <title>Genome analyses suggest a sexual origin of heterokaryosis in a supposedly ancient asexual fungus.</title>
        <authorList>
            <person name="Ropars J."/>
            <person name="Sedzielewska K."/>
            <person name="Noel J."/>
            <person name="Charron P."/>
            <person name="Farinelli L."/>
            <person name="Marton T."/>
            <person name="Kruger M."/>
            <person name="Pelin A."/>
            <person name="Brachmann A."/>
            <person name="Corradi N."/>
        </authorList>
    </citation>
    <scope>NUCLEOTIDE SEQUENCE [LARGE SCALE GENOMIC DNA]</scope>
    <source>
        <strain evidence="2 3">A5</strain>
    </source>
</reference>
<dbReference type="VEuPathDB" id="FungiDB:FUN_022883"/>
<evidence type="ECO:0000313" key="3">
    <source>
        <dbReference type="Proteomes" id="UP000232722"/>
    </source>
</evidence>
<evidence type="ECO:0000256" key="1">
    <source>
        <dbReference type="SAM" id="MobiDB-lite"/>
    </source>
</evidence>
<reference evidence="2 3" key="2">
    <citation type="submission" date="2017-09" db="EMBL/GenBank/DDBJ databases">
        <title>Extensive intraspecific genome diversity in a model arbuscular mycorrhizal fungus.</title>
        <authorList>
            <person name="Chen E.C."/>
            <person name="Morin E."/>
            <person name="Beaudet D."/>
            <person name="Noel J."/>
            <person name="Ndikumana S."/>
            <person name="Charron P."/>
            <person name="St-Onge C."/>
            <person name="Giorgi J."/>
            <person name="Grigoriev I.V."/>
            <person name="Roux C."/>
            <person name="Martin F.M."/>
            <person name="Corradi N."/>
        </authorList>
    </citation>
    <scope>NUCLEOTIDE SEQUENCE [LARGE SCALE GENOMIC DNA]</scope>
    <source>
        <strain evidence="2 3">A5</strain>
    </source>
</reference>
<comment type="caution">
    <text evidence="2">The sequence shown here is derived from an EMBL/GenBank/DDBJ whole genome shotgun (WGS) entry which is preliminary data.</text>
</comment>
<organism evidence="2 3">
    <name type="scientific">Rhizophagus irregularis</name>
    <dbReference type="NCBI Taxonomy" id="588596"/>
    <lineage>
        <taxon>Eukaryota</taxon>
        <taxon>Fungi</taxon>
        <taxon>Fungi incertae sedis</taxon>
        <taxon>Mucoromycota</taxon>
        <taxon>Glomeromycotina</taxon>
        <taxon>Glomeromycetes</taxon>
        <taxon>Glomerales</taxon>
        <taxon>Glomeraceae</taxon>
        <taxon>Rhizophagus</taxon>
    </lineage>
</organism>
<dbReference type="EMBL" id="LLXJ01003219">
    <property type="protein sequence ID" value="PKB97411.1"/>
    <property type="molecule type" value="Genomic_DNA"/>
</dbReference>
<accession>A0A2N0NS66</accession>
<dbReference type="VEuPathDB" id="FungiDB:RhiirFUN_012127"/>
<gene>
    <name evidence="2" type="ORF">RhiirA5_468295</name>
</gene>
<evidence type="ECO:0000313" key="2">
    <source>
        <dbReference type="EMBL" id="PKB97411.1"/>
    </source>
</evidence>
<feature type="compositionally biased region" description="Polar residues" evidence="1">
    <location>
        <begin position="376"/>
        <end position="392"/>
    </location>
</feature>
<dbReference type="AlphaFoldDB" id="A0A2N0NS66"/>
<sequence>MRILPKSARETKEQFFGKRGWTLHTILVFTKRDDLQLDVQAFDHWSTDTKQDAWFTASSFDAVFETLDPKPKWIKIFSDNGGHYHNSELMTIVANWNQWYDIDVRGWHFLEPGEAKTSVDSHHAQIAHSIKRYIRVGYNLDSGEKIEDAIKNLDGTSVAHLEPKRNHVPVKTISGITKLSYFEWPIEGPFTGYIQAQTLPYIGEWAHYSPADISKLIEEPLHKPTPDVSVHTKPNSIWNFPMIRAKVNITDKSNKTITFESTNRPIDTNENFPLESGWALRSSHKYGQRGTGKRISMTVKTYLEGFFLAGNVNKTDRMSAKEMVIQLKQLAEEGEIQESEVPEIKTVEGWITRYSASLRKESAEQRVMDGSRDQESVGTSKRSKNGNKNTLPRNKRQKKQ</sequence>
<protein>
    <submittedName>
        <fullName evidence="2">Uncharacterized protein</fullName>
    </submittedName>
</protein>
<proteinExistence type="predicted"/>